<dbReference type="EMBL" id="CP034759">
    <property type="protein sequence ID" value="QBG36030.1"/>
    <property type="molecule type" value="Genomic_DNA"/>
</dbReference>
<sequence>MSTAEFSAKVWNAYDYDFVQKGTGVGFQAGTKENNLKFEIGGEATIYKILTEANNTKWEISAVGSVTNNSNTFSYDIIKFGNSTSTSFTSTNIPIRTSKPTFQAWRRNGSYTHKNIGFASDGVLKFEAKAGKIGTHVFQFDFSQFK</sequence>
<accession>A0A4V0ZG46</accession>
<organism evidence="1 2">
    <name type="scientific">Litorilituus sediminis</name>
    <dbReference type="NCBI Taxonomy" id="718192"/>
    <lineage>
        <taxon>Bacteria</taxon>
        <taxon>Pseudomonadati</taxon>
        <taxon>Pseudomonadota</taxon>
        <taxon>Gammaproteobacteria</taxon>
        <taxon>Alteromonadales</taxon>
        <taxon>Colwelliaceae</taxon>
        <taxon>Litorilituus</taxon>
    </lineage>
</organism>
<keyword evidence="2" id="KW-1185">Reference proteome</keyword>
<gene>
    <name evidence="1" type="ORF">EMK97_10075</name>
</gene>
<name>A0A4V0ZG46_9GAMM</name>
<proteinExistence type="predicted"/>
<evidence type="ECO:0000313" key="2">
    <source>
        <dbReference type="Proteomes" id="UP000290244"/>
    </source>
</evidence>
<dbReference type="RefSeq" id="WP_130601784.1">
    <property type="nucleotide sequence ID" value="NZ_CP034759.1"/>
</dbReference>
<reference evidence="1 2" key="1">
    <citation type="submission" date="2018-12" db="EMBL/GenBank/DDBJ databases">
        <title>Complete genome of Litorilituus sediminis.</title>
        <authorList>
            <person name="Liu A."/>
            <person name="Rong J."/>
        </authorList>
    </citation>
    <scope>NUCLEOTIDE SEQUENCE [LARGE SCALE GENOMIC DNA]</scope>
    <source>
        <strain evidence="1 2">JCM 17549</strain>
    </source>
</reference>
<dbReference type="KEGG" id="lsd:EMK97_10075"/>
<dbReference type="AlphaFoldDB" id="A0A4V0ZG46"/>
<dbReference type="Proteomes" id="UP000290244">
    <property type="component" value="Chromosome"/>
</dbReference>
<evidence type="ECO:0000313" key="1">
    <source>
        <dbReference type="EMBL" id="QBG36030.1"/>
    </source>
</evidence>
<protein>
    <submittedName>
        <fullName evidence="1">Uncharacterized protein</fullName>
    </submittedName>
</protein>